<evidence type="ECO:0000256" key="7">
    <source>
        <dbReference type="SAM" id="Phobius"/>
    </source>
</evidence>
<sequence length="202" mass="21622">MTHLIDSLVSRDGLIAIVVLMTLESALIPVPSELVMSLAGFFAYEGHLSLVGAMVAGVVGNVVGSVVLWVIGRTGGRALVERFGRYVLLKPRDLDRAERWFAKHGESAVIVSRLLPVVRSVISLPAGVAEMRVGRFTLFTLIGSIPFVVALTLAGYFLGSSYETIVRIVQDFGYLAAVAIVLAVVAFVVARARARRRGAEAA</sequence>
<dbReference type="GO" id="GO:0005886">
    <property type="term" value="C:plasma membrane"/>
    <property type="evidence" value="ECO:0007669"/>
    <property type="project" value="UniProtKB-SubCell"/>
</dbReference>
<feature type="domain" description="VTT" evidence="8">
    <location>
        <begin position="30"/>
        <end position="156"/>
    </location>
</feature>
<dbReference type="Pfam" id="PF09335">
    <property type="entry name" value="VTT_dom"/>
    <property type="match status" value="1"/>
</dbReference>
<protein>
    <submittedName>
        <fullName evidence="9">SNARE associated Golgi protein</fullName>
    </submittedName>
</protein>
<dbReference type="InterPro" id="IPR032816">
    <property type="entry name" value="VTT_dom"/>
</dbReference>
<evidence type="ECO:0000256" key="5">
    <source>
        <dbReference type="ARBA" id="ARBA00022989"/>
    </source>
</evidence>
<keyword evidence="5 7" id="KW-1133">Transmembrane helix</keyword>
<dbReference type="PANTHER" id="PTHR42709:SF6">
    <property type="entry name" value="UNDECAPRENYL PHOSPHATE TRANSPORTER A"/>
    <property type="match status" value="1"/>
</dbReference>
<dbReference type="STRING" id="525909.Afer_0759"/>
<dbReference type="RefSeq" id="WP_015798196.1">
    <property type="nucleotide sequence ID" value="NC_013124.1"/>
</dbReference>
<keyword evidence="3" id="KW-1003">Cell membrane</keyword>
<gene>
    <name evidence="9" type="ordered locus">Afer_0759</name>
</gene>
<feature type="transmembrane region" description="Helical" evidence="7">
    <location>
        <begin position="50"/>
        <end position="72"/>
    </location>
</feature>
<accession>C7LY99</accession>
<feature type="transmembrane region" description="Helical" evidence="7">
    <location>
        <begin position="138"/>
        <end position="160"/>
    </location>
</feature>
<dbReference type="HOGENOM" id="CLU_044208_1_2_11"/>
<comment type="subcellular location">
    <subcellularLocation>
        <location evidence="1">Cell membrane</location>
        <topology evidence="1">Multi-pass membrane protein</topology>
    </subcellularLocation>
</comment>
<dbReference type="KEGG" id="afo:Afer_0759"/>
<proteinExistence type="inferred from homology"/>
<evidence type="ECO:0000259" key="8">
    <source>
        <dbReference type="Pfam" id="PF09335"/>
    </source>
</evidence>
<keyword evidence="6 7" id="KW-0472">Membrane</keyword>
<evidence type="ECO:0000256" key="4">
    <source>
        <dbReference type="ARBA" id="ARBA00022692"/>
    </source>
</evidence>
<evidence type="ECO:0000256" key="6">
    <source>
        <dbReference type="ARBA" id="ARBA00023136"/>
    </source>
</evidence>
<dbReference type="Proteomes" id="UP000000771">
    <property type="component" value="Chromosome"/>
</dbReference>
<dbReference type="InterPro" id="IPR051311">
    <property type="entry name" value="DedA_domain"/>
</dbReference>
<feature type="transmembrane region" description="Helical" evidence="7">
    <location>
        <begin position="12"/>
        <end position="30"/>
    </location>
</feature>
<dbReference type="AlphaFoldDB" id="C7LY99"/>
<evidence type="ECO:0000256" key="1">
    <source>
        <dbReference type="ARBA" id="ARBA00004651"/>
    </source>
</evidence>
<feature type="transmembrane region" description="Helical" evidence="7">
    <location>
        <begin position="172"/>
        <end position="190"/>
    </location>
</feature>
<dbReference type="eggNOG" id="COG0586">
    <property type="taxonomic scope" value="Bacteria"/>
</dbReference>
<evidence type="ECO:0000313" key="9">
    <source>
        <dbReference type="EMBL" id="ACU53707.1"/>
    </source>
</evidence>
<name>C7LY99_ACIFD</name>
<evidence type="ECO:0000256" key="3">
    <source>
        <dbReference type="ARBA" id="ARBA00022475"/>
    </source>
</evidence>
<organism evidence="9 10">
    <name type="scientific">Acidimicrobium ferrooxidans (strain DSM 10331 / JCM 15462 / NBRC 103882 / ICP)</name>
    <dbReference type="NCBI Taxonomy" id="525909"/>
    <lineage>
        <taxon>Bacteria</taxon>
        <taxon>Bacillati</taxon>
        <taxon>Actinomycetota</taxon>
        <taxon>Acidimicrobiia</taxon>
        <taxon>Acidimicrobiales</taxon>
        <taxon>Acidimicrobiaceae</taxon>
        <taxon>Acidimicrobium</taxon>
    </lineage>
</organism>
<comment type="similarity">
    <text evidence="2">Belongs to the DedA family.</text>
</comment>
<keyword evidence="10" id="KW-1185">Reference proteome</keyword>
<keyword evidence="4 7" id="KW-0812">Transmembrane</keyword>
<dbReference type="EMBL" id="CP001631">
    <property type="protein sequence ID" value="ACU53707.1"/>
    <property type="molecule type" value="Genomic_DNA"/>
</dbReference>
<evidence type="ECO:0000313" key="10">
    <source>
        <dbReference type="Proteomes" id="UP000000771"/>
    </source>
</evidence>
<dbReference type="PANTHER" id="PTHR42709">
    <property type="entry name" value="ALKALINE PHOSPHATASE LIKE PROTEIN"/>
    <property type="match status" value="1"/>
</dbReference>
<evidence type="ECO:0000256" key="2">
    <source>
        <dbReference type="ARBA" id="ARBA00010792"/>
    </source>
</evidence>
<reference evidence="9 10" key="1">
    <citation type="journal article" date="2009" name="Stand. Genomic Sci.">
        <title>Complete genome sequence of Acidimicrobium ferrooxidans type strain (ICP).</title>
        <authorList>
            <person name="Clum A."/>
            <person name="Nolan M."/>
            <person name="Lang E."/>
            <person name="Glavina Del Rio T."/>
            <person name="Tice H."/>
            <person name="Copeland A."/>
            <person name="Cheng J.F."/>
            <person name="Lucas S."/>
            <person name="Chen F."/>
            <person name="Bruce D."/>
            <person name="Goodwin L."/>
            <person name="Pitluck S."/>
            <person name="Ivanova N."/>
            <person name="Mavrommatis K."/>
            <person name="Mikhailova N."/>
            <person name="Pati A."/>
            <person name="Chen A."/>
            <person name="Palaniappan K."/>
            <person name="Goker M."/>
            <person name="Spring S."/>
            <person name="Land M."/>
            <person name="Hauser L."/>
            <person name="Chang Y.J."/>
            <person name="Jeffries C.C."/>
            <person name="Chain P."/>
            <person name="Bristow J."/>
            <person name="Eisen J.A."/>
            <person name="Markowitz V."/>
            <person name="Hugenholtz P."/>
            <person name="Kyrpides N.C."/>
            <person name="Klenk H.P."/>
            <person name="Lapidus A."/>
        </authorList>
    </citation>
    <scope>NUCLEOTIDE SEQUENCE [LARGE SCALE GENOMIC DNA]</scope>
    <source>
        <strain evidence="10">DSM 10331 / JCM 15462 / NBRC 103882 / ICP</strain>
    </source>
</reference>